<dbReference type="OrthoDB" id="7374754at2"/>
<dbReference type="PANTHER" id="PTHR30024">
    <property type="entry name" value="ALIPHATIC SULFONATES-BINDING PROTEIN-RELATED"/>
    <property type="match status" value="1"/>
</dbReference>
<dbReference type="SUPFAM" id="SSF53850">
    <property type="entry name" value="Periplasmic binding protein-like II"/>
    <property type="match status" value="1"/>
</dbReference>
<dbReference type="GO" id="GO:0016020">
    <property type="term" value="C:membrane"/>
    <property type="evidence" value="ECO:0007669"/>
    <property type="project" value="InterPro"/>
</dbReference>
<evidence type="ECO:0000313" key="8">
    <source>
        <dbReference type="EMBL" id="TLU74686.1"/>
    </source>
</evidence>
<gene>
    <name evidence="8" type="ORF">FE263_03935</name>
</gene>
<dbReference type="GO" id="GO:0042626">
    <property type="term" value="F:ATPase-coupled transmembrane transporter activity"/>
    <property type="evidence" value="ECO:0007669"/>
    <property type="project" value="InterPro"/>
</dbReference>
<dbReference type="InterPro" id="IPR010067">
    <property type="entry name" value="ABC_SsuA_sub-bd"/>
</dbReference>
<evidence type="ECO:0000256" key="1">
    <source>
        <dbReference type="ARBA" id="ARBA00004418"/>
    </source>
</evidence>
<accession>A0A5R9JGY6</accession>
<dbReference type="SMART" id="SM00062">
    <property type="entry name" value="PBPb"/>
    <property type="match status" value="1"/>
</dbReference>
<evidence type="ECO:0000256" key="2">
    <source>
        <dbReference type="ARBA" id="ARBA00010742"/>
    </source>
</evidence>
<dbReference type="PROSITE" id="PS51318">
    <property type="entry name" value="TAT"/>
    <property type="match status" value="1"/>
</dbReference>
<keyword evidence="4" id="KW-0732">Signal</keyword>
<evidence type="ECO:0000256" key="4">
    <source>
        <dbReference type="ARBA" id="ARBA00022729"/>
    </source>
</evidence>
<keyword evidence="9" id="KW-1185">Reference proteome</keyword>
<comment type="subcellular location">
    <subcellularLocation>
        <location evidence="1">Periplasm</location>
    </subcellularLocation>
</comment>
<dbReference type="Proteomes" id="UP000305654">
    <property type="component" value="Unassembled WGS sequence"/>
</dbReference>
<dbReference type="FunFam" id="3.40.190.10:FF:000050">
    <property type="entry name" value="Sulfonate ABC transporter substrate-binding protein"/>
    <property type="match status" value="1"/>
</dbReference>
<dbReference type="Gene3D" id="3.40.190.10">
    <property type="entry name" value="Periplasmic binding protein-like II"/>
    <property type="match status" value="2"/>
</dbReference>
<evidence type="ECO:0000313" key="9">
    <source>
        <dbReference type="Proteomes" id="UP000305654"/>
    </source>
</evidence>
<name>A0A5R9JGY6_9PROT</name>
<comment type="similarity">
    <text evidence="2">Belongs to the bacterial solute-binding protein SsuA/TauA family.</text>
</comment>
<evidence type="ECO:0000256" key="6">
    <source>
        <dbReference type="ARBA" id="ARBA00070228"/>
    </source>
</evidence>
<organism evidence="8 9">
    <name type="scientific">Lichenicoccus roseus</name>
    <dbReference type="NCBI Taxonomy" id="2683649"/>
    <lineage>
        <taxon>Bacteria</taxon>
        <taxon>Pseudomonadati</taxon>
        <taxon>Pseudomonadota</taxon>
        <taxon>Alphaproteobacteria</taxon>
        <taxon>Acetobacterales</taxon>
        <taxon>Acetobacteraceae</taxon>
        <taxon>Lichenicoccus</taxon>
    </lineage>
</organism>
<reference evidence="8 9" key="1">
    <citation type="submission" date="2019-05" db="EMBL/GenBank/DDBJ databases">
        <authorList>
            <person name="Pankratov T."/>
            <person name="Grouzdev D."/>
        </authorList>
    </citation>
    <scope>NUCLEOTIDE SEQUENCE [LARGE SCALE GENOMIC DNA]</scope>
    <source>
        <strain evidence="8 9">KEBCLARHB70R</strain>
    </source>
</reference>
<dbReference type="GO" id="GO:0042597">
    <property type="term" value="C:periplasmic space"/>
    <property type="evidence" value="ECO:0007669"/>
    <property type="project" value="UniProtKB-SubCell"/>
</dbReference>
<dbReference type="InterPro" id="IPR015168">
    <property type="entry name" value="SsuA/THI5"/>
</dbReference>
<dbReference type="AlphaFoldDB" id="A0A5R9JGY6"/>
<dbReference type="Pfam" id="PF09084">
    <property type="entry name" value="NMT1"/>
    <property type="match status" value="1"/>
</dbReference>
<keyword evidence="3" id="KW-0813">Transport</keyword>
<evidence type="ECO:0000256" key="3">
    <source>
        <dbReference type="ARBA" id="ARBA00022448"/>
    </source>
</evidence>
<dbReference type="NCBIfam" id="TIGR01728">
    <property type="entry name" value="SsuA_fam"/>
    <property type="match status" value="1"/>
</dbReference>
<proteinExistence type="inferred from homology"/>
<evidence type="ECO:0000256" key="5">
    <source>
        <dbReference type="ARBA" id="ARBA00055538"/>
    </source>
</evidence>
<dbReference type="PANTHER" id="PTHR30024:SF42">
    <property type="entry name" value="ALIPHATIC SULFONATES-BINDING PROTEIN-RELATED"/>
    <property type="match status" value="1"/>
</dbReference>
<dbReference type="InterPro" id="IPR001638">
    <property type="entry name" value="Solute-binding_3/MltF_N"/>
</dbReference>
<dbReference type="CDD" id="cd13557">
    <property type="entry name" value="PBP2_SsuA"/>
    <property type="match status" value="1"/>
</dbReference>
<feature type="domain" description="Solute-binding protein family 3/N-terminal" evidence="7">
    <location>
        <begin position="42"/>
        <end position="269"/>
    </location>
</feature>
<comment type="function">
    <text evidence="5">Part of a binding-protein-dependent transport system for aliphatic sulfonates. Putative binding protein.</text>
</comment>
<protein>
    <recommendedName>
        <fullName evidence="6">Putative aliphatic sulfonates-binding protein</fullName>
    </recommendedName>
</protein>
<comment type="caution">
    <text evidence="8">The sequence shown here is derived from an EMBL/GenBank/DDBJ whole genome shotgun (WGS) entry which is preliminary data.</text>
</comment>
<sequence>MSGAPVPRPVSSVGRRALLGAALGAGLSAPFVRSARAAGGRTIRVGYQRYGTLIILKHTGYLEQALARSGDRVEWSEHPAGPQMLQAMGSGALDFGITGDTPPIFAQAASSRIVYVAHEPPAPQGEAIIVPKGSPITSVAGLKGKSVALNRGSNVHWLLLRALQHAGLTSADINPVYLPPAAGRPAFDTGRVDAWAIWDPYLSSVEVGSSPRLLTTAQGLVQNRQFLLADRAFTTAHPDLVQETLRQLDRSDRWAQAHKENVSQYLAADTGLPLDVVRRAINRLSFGVSPMTPDVVAEQQQIADTFAAQHLIPGRLDVSKAIWHAPA</sequence>
<dbReference type="EMBL" id="VCDI01000001">
    <property type="protein sequence ID" value="TLU74686.1"/>
    <property type="molecule type" value="Genomic_DNA"/>
</dbReference>
<evidence type="ECO:0000259" key="7">
    <source>
        <dbReference type="SMART" id="SM00062"/>
    </source>
</evidence>
<dbReference type="InterPro" id="IPR006311">
    <property type="entry name" value="TAT_signal"/>
</dbReference>